<dbReference type="PANTHER" id="PTHR34220">
    <property type="entry name" value="SENSOR HISTIDINE KINASE YPDA"/>
    <property type="match status" value="1"/>
</dbReference>
<feature type="transmembrane region" description="Helical" evidence="1">
    <location>
        <begin position="122"/>
        <end position="139"/>
    </location>
</feature>
<evidence type="ECO:0000313" key="4">
    <source>
        <dbReference type="Proteomes" id="UP001589797"/>
    </source>
</evidence>
<dbReference type="Proteomes" id="UP001589797">
    <property type="component" value="Unassembled WGS sequence"/>
</dbReference>
<comment type="caution">
    <text evidence="3">The sequence shown here is derived from an EMBL/GenBank/DDBJ whole genome shotgun (WGS) entry which is preliminary data.</text>
</comment>
<keyword evidence="1" id="KW-0812">Transmembrane</keyword>
<feature type="transmembrane region" description="Helical" evidence="1">
    <location>
        <begin position="77"/>
        <end position="102"/>
    </location>
</feature>
<dbReference type="InterPro" id="IPR010559">
    <property type="entry name" value="Sig_transdc_His_kin_internal"/>
</dbReference>
<reference evidence="3 4" key="1">
    <citation type="submission" date="2024-09" db="EMBL/GenBank/DDBJ databases">
        <authorList>
            <person name="Sun Q."/>
            <person name="Mori K."/>
        </authorList>
    </citation>
    <scope>NUCLEOTIDE SEQUENCE [LARGE SCALE GENOMIC DNA]</scope>
    <source>
        <strain evidence="3 4">CCM 7650</strain>
    </source>
</reference>
<dbReference type="RefSeq" id="WP_382385672.1">
    <property type="nucleotide sequence ID" value="NZ_JBHLWI010000002.1"/>
</dbReference>
<proteinExistence type="predicted"/>
<dbReference type="GO" id="GO:0004673">
    <property type="term" value="F:protein histidine kinase activity"/>
    <property type="evidence" value="ECO:0007669"/>
    <property type="project" value="UniProtKB-EC"/>
</dbReference>
<sequence>MKKFLESLYLNKYFLAFIVIFAYLESIQIRFYFSRKFDWYLFTPEAAIGQLFNALILFIIIGLVIRRSHNQFSLPKAISVFGISLVLYLIVNNLFSFLIALIFNTVERNFNFDSLASSNIKYVLDVFVYGGFFLAHYYFQRYKEDQERINQLEKSQMESQLSKLKAQLDPHFLFNNLNVLDQLIEEDREKASRFLHDFSEIYRYVLKSSDRKQVPLVEELDFAARYFRLMQLKYGEAYLLQVSGVPVENAFLPPLSLQLLIENAIEHNLGTESVPVSIELMVDNHTNHTITVKNTLRPKKSPKLHGGRALENLKAQYQLFGTDLPVIKKSEDNFEIQLPLIFSDVR</sequence>
<accession>A0ABV6FMX4</accession>
<evidence type="ECO:0000259" key="2">
    <source>
        <dbReference type="Pfam" id="PF06580"/>
    </source>
</evidence>
<dbReference type="EMBL" id="JBHLWI010000002">
    <property type="protein sequence ID" value="MFC0261216.1"/>
    <property type="molecule type" value="Genomic_DNA"/>
</dbReference>
<dbReference type="PANTHER" id="PTHR34220:SF7">
    <property type="entry name" value="SENSOR HISTIDINE KINASE YPDA"/>
    <property type="match status" value="1"/>
</dbReference>
<keyword evidence="4" id="KW-1185">Reference proteome</keyword>
<name>A0ABV6FMX4_9BACT</name>
<keyword evidence="1" id="KW-1133">Transmembrane helix</keyword>
<dbReference type="InterPro" id="IPR050640">
    <property type="entry name" value="Bact_2-comp_sensor_kinase"/>
</dbReference>
<protein>
    <submittedName>
        <fullName evidence="3">Sensor histidine kinase</fullName>
        <ecNumber evidence="3">2.7.13.3</ecNumber>
    </submittedName>
</protein>
<keyword evidence="3" id="KW-0808">Transferase</keyword>
<gene>
    <name evidence="3" type="ORF">ACFFIP_00880</name>
</gene>
<dbReference type="Pfam" id="PF06580">
    <property type="entry name" value="His_kinase"/>
    <property type="match status" value="1"/>
</dbReference>
<feature type="domain" description="Signal transduction histidine kinase internal region" evidence="2">
    <location>
        <begin position="160"/>
        <end position="236"/>
    </location>
</feature>
<evidence type="ECO:0000256" key="1">
    <source>
        <dbReference type="SAM" id="Phobius"/>
    </source>
</evidence>
<keyword evidence="3" id="KW-0418">Kinase</keyword>
<feature type="transmembrane region" description="Helical" evidence="1">
    <location>
        <begin position="39"/>
        <end position="65"/>
    </location>
</feature>
<evidence type="ECO:0000313" key="3">
    <source>
        <dbReference type="EMBL" id="MFC0261216.1"/>
    </source>
</evidence>
<feature type="transmembrane region" description="Helical" evidence="1">
    <location>
        <begin position="12"/>
        <end position="33"/>
    </location>
</feature>
<keyword evidence="1" id="KW-0472">Membrane</keyword>
<dbReference type="EC" id="2.7.13.3" evidence="3"/>
<organism evidence="3 4">
    <name type="scientific">Fontibacter flavus</name>
    <dbReference type="NCBI Taxonomy" id="654838"/>
    <lineage>
        <taxon>Bacteria</taxon>
        <taxon>Pseudomonadati</taxon>
        <taxon>Bacteroidota</taxon>
        <taxon>Cytophagia</taxon>
        <taxon>Cytophagales</taxon>
        <taxon>Cyclobacteriaceae</taxon>
        <taxon>Fontibacter</taxon>
    </lineage>
</organism>